<dbReference type="Proteomes" id="UP000606786">
    <property type="component" value="Unassembled WGS sequence"/>
</dbReference>
<evidence type="ECO:0000313" key="2">
    <source>
        <dbReference type="Proteomes" id="UP000606786"/>
    </source>
</evidence>
<organism evidence="1 2">
    <name type="scientific">Ceratitis capitata</name>
    <name type="common">Mediterranean fruit fly</name>
    <name type="synonym">Tephritis capitata</name>
    <dbReference type="NCBI Taxonomy" id="7213"/>
    <lineage>
        <taxon>Eukaryota</taxon>
        <taxon>Metazoa</taxon>
        <taxon>Ecdysozoa</taxon>
        <taxon>Arthropoda</taxon>
        <taxon>Hexapoda</taxon>
        <taxon>Insecta</taxon>
        <taxon>Pterygota</taxon>
        <taxon>Neoptera</taxon>
        <taxon>Endopterygota</taxon>
        <taxon>Diptera</taxon>
        <taxon>Brachycera</taxon>
        <taxon>Muscomorpha</taxon>
        <taxon>Tephritoidea</taxon>
        <taxon>Tephritidae</taxon>
        <taxon>Ceratitis</taxon>
        <taxon>Ceratitis</taxon>
    </lineage>
</organism>
<dbReference type="AlphaFoldDB" id="A0A811VFT5"/>
<sequence length="50" mass="5980">PSDSKRKLHVAESKFPLNLERLTFHSLEFNRSMAYGQLYRYVYIHTYNSA</sequence>
<feature type="non-terminal residue" evidence="1">
    <location>
        <position position="50"/>
    </location>
</feature>
<reference evidence="1" key="1">
    <citation type="submission" date="2020-11" db="EMBL/GenBank/DDBJ databases">
        <authorList>
            <person name="Whitehead M."/>
        </authorList>
    </citation>
    <scope>NUCLEOTIDE SEQUENCE</scope>
    <source>
        <strain evidence="1">EGII</strain>
    </source>
</reference>
<name>A0A811VFT5_CERCA</name>
<keyword evidence="2" id="KW-1185">Reference proteome</keyword>
<accession>A0A811VFT5</accession>
<gene>
    <name evidence="1" type="ORF">CCAP1982_LOCUS21924</name>
</gene>
<dbReference type="EMBL" id="CAJHJT010000056">
    <property type="protein sequence ID" value="CAD7013911.1"/>
    <property type="molecule type" value="Genomic_DNA"/>
</dbReference>
<evidence type="ECO:0000313" key="1">
    <source>
        <dbReference type="EMBL" id="CAD7013911.1"/>
    </source>
</evidence>
<proteinExistence type="predicted"/>
<comment type="caution">
    <text evidence="1">The sequence shown here is derived from an EMBL/GenBank/DDBJ whole genome shotgun (WGS) entry which is preliminary data.</text>
</comment>
<protein>
    <submittedName>
        <fullName evidence="1">(Mediterranean fruit fly) hypothetical protein</fullName>
    </submittedName>
</protein>